<keyword evidence="3" id="KW-1185">Reference proteome</keyword>
<sequence length="55" mass="6263">MKTNMNNEIKKERTFGTLAPFIIVGILLLKLLKGLVLIPGYYLLKLITLGKYPKE</sequence>
<name>A0ABW0K8W9_9BACL</name>
<reference evidence="3" key="1">
    <citation type="journal article" date="2019" name="Int. J. Syst. Evol. Microbiol.">
        <title>The Global Catalogue of Microorganisms (GCM) 10K type strain sequencing project: providing services to taxonomists for standard genome sequencing and annotation.</title>
        <authorList>
            <consortium name="The Broad Institute Genomics Platform"/>
            <consortium name="The Broad Institute Genome Sequencing Center for Infectious Disease"/>
            <person name="Wu L."/>
            <person name="Ma J."/>
        </authorList>
    </citation>
    <scope>NUCLEOTIDE SEQUENCE [LARGE SCALE GENOMIC DNA]</scope>
    <source>
        <strain evidence="3">KACC 11904</strain>
    </source>
</reference>
<protein>
    <submittedName>
        <fullName evidence="2">Uncharacterized protein</fullName>
    </submittedName>
</protein>
<proteinExistence type="predicted"/>
<keyword evidence="1" id="KW-0472">Membrane</keyword>
<dbReference type="EMBL" id="JBHSMJ010000017">
    <property type="protein sequence ID" value="MFC5449147.1"/>
    <property type="molecule type" value="Genomic_DNA"/>
</dbReference>
<evidence type="ECO:0000256" key="1">
    <source>
        <dbReference type="SAM" id="Phobius"/>
    </source>
</evidence>
<feature type="transmembrane region" description="Helical" evidence="1">
    <location>
        <begin position="21"/>
        <end position="44"/>
    </location>
</feature>
<keyword evidence="1" id="KW-1133">Transmembrane helix</keyword>
<organism evidence="2 3">
    <name type="scientific">Paenibacillus aestuarii</name>
    <dbReference type="NCBI Taxonomy" id="516965"/>
    <lineage>
        <taxon>Bacteria</taxon>
        <taxon>Bacillati</taxon>
        <taxon>Bacillota</taxon>
        <taxon>Bacilli</taxon>
        <taxon>Bacillales</taxon>
        <taxon>Paenibacillaceae</taxon>
        <taxon>Paenibacillus</taxon>
    </lineage>
</organism>
<comment type="caution">
    <text evidence="2">The sequence shown here is derived from an EMBL/GenBank/DDBJ whole genome shotgun (WGS) entry which is preliminary data.</text>
</comment>
<dbReference type="Proteomes" id="UP001596044">
    <property type="component" value="Unassembled WGS sequence"/>
</dbReference>
<evidence type="ECO:0000313" key="3">
    <source>
        <dbReference type="Proteomes" id="UP001596044"/>
    </source>
</evidence>
<evidence type="ECO:0000313" key="2">
    <source>
        <dbReference type="EMBL" id="MFC5449147.1"/>
    </source>
</evidence>
<keyword evidence="1" id="KW-0812">Transmembrane</keyword>
<dbReference type="RefSeq" id="WP_377524810.1">
    <property type="nucleotide sequence ID" value="NZ_JBHSMJ010000017.1"/>
</dbReference>
<accession>A0ABW0K8W9</accession>
<gene>
    <name evidence="2" type="ORF">ACFPOG_12815</name>
</gene>